<dbReference type="PROSITE" id="PS51910">
    <property type="entry name" value="GH18_2"/>
    <property type="match status" value="1"/>
</dbReference>
<dbReference type="PANTHER" id="PTHR11177">
    <property type="entry name" value="CHITINASE"/>
    <property type="match status" value="1"/>
</dbReference>
<keyword evidence="6" id="KW-0378">Hydrolase</keyword>
<feature type="signal peptide" evidence="12">
    <location>
        <begin position="1"/>
        <end position="19"/>
    </location>
</feature>
<dbReference type="GO" id="GO:0008843">
    <property type="term" value="F:endochitinase activity"/>
    <property type="evidence" value="ECO:0007669"/>
    <property type="project" value="UniProtKB-EC"/>
</dbReference>
<dbReference type="InterPro" id="IPR017853">
    <property type="entry name" value="GH"/>
</dbReference>
<evidence type="ECO:0000256" key="9">
    <source>
        <dbReference type="ARBA" id="ARBA00023277"/>
    </source>
</evidence>
<name>A0AAJ7BTQ7_CEPCN</name>
<evidence type="ECO:0000313" key="14">
    <source>
        <dbReference type="Proteomes" id="UP000694920"/>
    </source>
</evidence>
<keyword evidence="11" id="KW-0624">Polysaccharide degradation</keyword>
<keyword evidence="4" id="KW-0147">Chitin-binding</keyword>
<dbReference type="InterPro" id="IPR011583">
    <property type="entry name" value="Chitinase_II/V-like_cat"/>
</dbReference>
<protein>
    <recommendedName>
        <fullName evidence="3">chitinase</fullName>
        <ecNumber evidence="3">3.2.1.14</ecNumber>
    </recommendedName>
</protein>
<evidence type="ECO:0000256" key="5">
    <source>
        <dbReference type="ARBA" id="ARBA00022729"/>
    </source>
</evidence>
<dbReference type="GO" id="GO:0000272">
    <property type="term" value="P:polysaccharide catabolic process"/>
    <property type="evidence" value="ECO:0007669"/>
    <property type="project" value="UniProtKB-KW"/>
</dbReference>
<dbReference type="KEGG" id="ccin:107267225"/>
<dbReference type="SMART" id="SM00636">
    <property type="entry name" value="Glyco_18"/>
    <property type="match status" value="1"/>
</dbReference>
<dbReference type="Pfam" id="PF00704">
    <property type="entry name" value="Glyco_hydro_18"/>
    <property type="match status" value="1"/>
</dbReference>
<evidence type="ECO:0000256" key="7">
    <source>
        <dbReference type="ARBA" id="ARBA00023024"/>
    </source>
</evidence>
<evidence type="ECO:0000256" key="4">
    <source>
        <dbReference type="ARBA" id="ARBA00022669"/>
    </source>
</evidence>
<dbReference type="GO" id="GO:0008061">
    <property type="term" value="F:chitin binding"/>
    <property type="evidence" value="ECO:0007669"/>
    <property type="project" value="UniProtKB-KW"/>
</dbReference>
<evidence type="ECO:0000256" key="3">
    <source>
        <dbReference type="ARBA" id="ARBA00012729"/>
    </source>
</evidence>
<dbReference type="GO" id="GO:0005576">
    <property type="term" value="C:extracellular region"/>
    <property type="evidence" value="ECO:0007669"/>
    <property type="project" value="TreeGrafter"/>
</dbReference>
<dbReference type="Proteomes" id="UP000694920">
    <property type="component" value="Unplaced"/>
</dbReference>
<feature type="domain" description="GH18" evidence="13">
    <location>
        <begin position="20"/>
        <end position="396"/>
    </location>
</feature>
<dbReference type="Gene3D" id="3.20.20.80">
    <property type="entry name" value="Glycosidases"/>
    <property type="match status" value="1"/>
</dbReference>
<dbReference type="SUPFAM" id="SSF51445">
    <property type="entry name" value="(Trans)glycosidases"/>
    <property type="match status" value="1"/>
</dbReference>
<evidence type="ECO:0000256" key="10">
    <source>
        <dbReference type="ARBA" id="ARBA00023295"/>
    </source>
</evidence>
<keyword evidence="5 12" id="KW-0732">Signal</keyword>
<reference evidence="15" key="1">
    <citation type="submission" date="2025-08" db="UniProtKB">
        <authorList>
            <consortium name="RefSeq"/>
        </authorList>
    </citation>
    <scope>IDENTIFICATION</scope>
</reference>
<evidence type="ECO:0000313" key="15">
    <source>
        <dbReference type="RefSeq" id="XP_015594135.1"/>
    </source>
</evidence>
<dbReference type="InterPro" id="IPR050314">
    <property type="entry name" value="Glycosyl_Hydrlase_18"/>
</dbReference>
<evidence type="ECO:0000256" key="12">
    <source>
        <dbReference type="SAM" id="SignalP"/>
    </source>
</evidence>
<comment type="catalytic activity">
    <reaction evidence="1">
        <text>Random endo-hydrolysis of N-acetyl-beta-D-glucosaminide (1-&gt;4)-beta-linkages in chitin and chitodextrins.</text>
        <dbReference type="EC" id="3.2.1.14"/>
    </reaction>
</comment>
<keyword evidence="8" id="KW-1015">Disulfide bond</keyword>
<feature type="chain" id="PRO_5042512401" description="chitinase" evidence="12">
    <location>
        <begin position="20"/>
        <end position="412"/>
    </location>
</feature>
<evidence type="ECO:0000256" key="11">
    <source>
        <dbReference type="ARBA" id="ARBA00023326"/>
    </source>
</evidence>
<dbReference type="InterPro" id="IPR029070">
    <property type="entry name" value="Chitinase_insertion_sf"/>
</dbReference>
<dbReference type="AlphaFoldDB" id="A0AAJ7BTQ7"/>
<dbReference type="Gene3D" id="3.10.50.10">
    <property type="match status" value="1"/>
</dbReference>
<keyword evidence="9" id="KW-0119">Carbohydrate metabolism</keyword>
<comment type="similarity">
    <text evidence="2">Belongs to the glycosyl hydrolase 18 family. Chitinase class II subfamily.</text>
</comment>
<proteinExistence type="inferred from homology"/>
<evidence type="ECO:0000256" key="1">
    <source>
        <dbReference type="ARBA" id="ARBA00000822"/>
    </source>
</evidence>
<organism evidence="14 15">
    <name type="scientific">Cephus cinctus</name>
    <name type="common">Wheat stem sawfly</name>
    <dbReference type="NCBI Taxonomy" id="211228"/>
    <lineage>
        <taxon>Eukaryota</taxon>
        <taxon>Metazoa</taxon>
        <taxon>Ecdysozoa</taxon>
        <taxon>Arthropoda</taxon>
        <taxon>Hexapoda</taxon>
        <taxon>Insecta</taxon>
        <taxon>Pterygota</taxon>
        <taxon>Neoptera</taxon>
        <taxon>Endopterygota</taxon>
        <taxon>Hymenoptera</taxon>
        <taxon>Cephoidea</taxon>
        <taxon>Cephidae</taxon>
        <taxon>Cephus</taxon>
    </lineage>
</organism>
<dbReference type="GO" id="GO:0006032">
    <property type="term" value="P:chitin catabolic process"/>
    <property type="evidence" value="ECO:0007669"/>
    <property type="project" value="UniProtKB-KW"/>
</dbReference>
<keyword evidence="10" id="KW-0326">Glycosidase</keyword>
<evidence type="ECO:0000256" key="6">
    <source>
        <dbReference type="ARBA" id="ARBA00022801"/>
    </source>
</evidence>
<dbReference type="GeneID" id="107267225"/>
<accession>A0AAJ7BTQ7</accession>
<dbReference type="PANTHER" id="PTHR11177:SF360">
    <property type="entry name" value="CHITINASE 4-RELATED"/>
    <property type="match status" value="1"/>
</dbReference>
<keyword evidence="7" id="KW-0146">Chitin degradation</keyword>
<dbReference type="InterPro" id="IPR001223">
    <property type="entry name" value="Glyco_hydro18_cat"/>
</dbReference>
<evidence type="ECO:0000259" key="13">
    <source>
        <dbReference type="PROSITE" id="PS51910"/>
    </source>
</evidence>
<evidence type="ECO:0000256" key="2">
    <source>
        <dbReference type="ARBA" id="ARBA00009121"/>
    </source>
</evidence>
<dbReference type="EC" id="3.2.1.14" evidence="3"/>
<gene>
    <name evidence="15" type="primary">LOC107267225</name>
</gene>
<evidence type="ECO:0000256" key="8">
    <source>
        <dbReference type="ARBA" id="ARBA00023157"/>
    </source>
</evidence>
<keyword evidence="14" id="KW-1185">Reference proteome</keyword>
<dbReference type="FunFam" id="3.10.50.10:FF:000004">
    <property type="entry name" value="Chitinase 5"/>
    <property type="match status" value="1"/>
</dbReference>
<dbReference type="RefSeq" id="XP_015594135.1">
    <property type="nucleotide sequence ID" value="XM_015738649.1"/>
</dbReference>
<dbReference type="SUPFAM" id="SSF54556">
    <property type="entry name" value="Chitinase insertion domain"/>
    <property type="match status" value="1"/>
</dbReference>
<sequence length="412" mass="46168">MNLFVIVCIMTTLLGPALGRVMLCYFGSRPRHYGKDEFQVSDVIPQLCTHYIYSFIGVTREGDIYIRNQRNNLSKNHKNDDFEQFVALKKTKPAPKLLIAIGEWNAGSKNFSHVVNNVTIRARFVRHAIAFLEEHTLDGVDFDWAYDWNAIPNPPDVPESDRRNLVELAKVLKAGFVKKGYLLTAAVAGPKYIASRIYNIPALAKILDYINVMTFDLITPFNSVAVGHHAALAPAKYQANNATLLQANVRACIGFWLNSGAPASKLVLGLPLYGITFTLADTSKTSPGSPSAGPGRPGPYTRQPGLMGYNEFCKQQKTRNYTTVWSTEQVVSFSYSDDQWIGHDDQRSFTEKIRYARKHKLAGIMLRNIENDDFRGTCRHGRYPLLKTAKAALNADTLEDAQDDVTEDVKRD</sequence>